<dbReference type="GO" id="GO:0007165">
    <property type="term" value="P:signal transduction"/>
    <property type="evidence" value="ECO:0007669"/>
    <property type="project" value="UniProtKB-KW"/>
</dbReference>
<dbReference type="Pfam" id="PF00672">
    <property type="entry name" value="HAMP"/>
    <property type="match status" value="1"/>
</dbReference>
<evidence type="ECO:0000256" key="3">
    <source>
        <dbReference type="PROSITE-ProRule" id="PRU00284"/>
    </source>
</evidence>
<keyword evidence="1" id="KW-0145">Chemotaxis</keyword>
<dbReference type="SUPFAM" id="SSF103190">
    <property type="entry name" value="Sensory domain-like"/>
    <property type="match status" value="1"/>
</dbReference>
<evidence type="ECO:0000256" key="4">
    <source>
        <dbReference type="SAM" id="Phobius"/>
    </source>
</evidence>
<keyword evidence="4" id="KW-0472">Membrane</keyword>
<keyword evidence="9" id="KW-1185">Reference proteome</keyword>
<comment type="similarity">
    <text evidence="2">Belongs to the methyl-accepting chemotaxis (MCP) protein family.</text>
</comment>
<dbReference type="EMBL" id="CP032098">
    <property type="protein sequence ID" value="AXX93686.1"/>
    <property type="molecule type" value="Genomic_DNA"/>
</dbReference>
<dbReference type="GO" id="GO:0004888">
    <property type="term" value="F:transmembrane signaling receptor activity"/>
    <property type="evidence" value="ECO:0007669"/>
    <property type="project" value="InterPro"/>
</dbReference>
<dbReference type="SUPFAM" id="SSF58104">
    <property type="entry name" value="Methyl-accepting chemotaxis protein (MCP) signaling domain"/>
    <property type="match status" value="1"/>
</dbReference>
<dbReference type="AlphaFoldDB" id="A0A2G1DHI9"/>
<dbReference type="InterPro" id="IPR004089">
    <property type="entry name" value="MCPsignal_dom"/>
</dbReference>
<dbReference type="Pfam" id="PF13682">
    <property type="entry name" value="CZB"/>
    <property type="match status" value="1"/>
</dbReference>
<reference evidence="8 9" key="1">
    <citation type="submission" date="2017-09" db="EMBL/GenBank/DDBJ databases">
        <title>Arcobacter canalis sp. nov., a new species isolated from a water canal contaminated with urban sewage.</title>
        <authorList>
            <person name="Perez-Cataluna A."/>
            <person name="Salas-Masso N."/>
            <person name="Figueras M.J."/>
        </authorList>
    </citation>
    <scope>NUCLEOTIDE SEQUENCE [LARGE SCALE GENOMIC DNA]</scope>
    <source>
        <strain evidence="8 9">F98-3</strain>
    </source>
</reference>
<dbReference type="Pfam" id="PF00015">
    <property type="entry name" value="MCPsignal"/>
    <property type="match status" value="1"/>
</dbReference>
<evidence type="ECO:0000256" key="1">
    <source>
        <dbReference type="ARBA" id="ARBA00022500"/>
    </source>
</evidence>
<dbReference type="Proteomes" id="UP000262712">
    <property type="component" value="Chromosome"/>
</dbReference>
<keyword evidence="4" id="KW-0812">Transmembrane</keyword>
<dbReference type="InterPro" id="IPR029151">
    <property type="entry name" value="Sensor-like_sf"/>
</dbReference>
<evidence type="ECO:0000313" key="7">
    <source>
        <dbReference type="EMBL" id="AXX93686.1"/>
    </source>
</evidence>
<dbReference type="InterPro" id="IPR025991">
    <property type="entry name" value="Chemoreceptor_zinc-bind_dom"/>
</dbReference>
<feature type="transmembrane region" description="Helical" evidence="4">
    <location>
        <begin position="12"/>
        <end position="29"/>
    </location>
</feature>
<dbReference type="KEGG" id="amol:AMOL_2753"/>
<dbReference type="RefSeq" id="WP_099342617.1">
    <property type="nucleotide sequence ID" value="NZ_CP032098.1"/>
</dbReference>
<dbReference type="InterPro" id="IPR004090">
    <property type="entry name" value="Chemotax_Me-accpt_rcpt"/>
</dbReference>
<evidence type="ECO:0000256" key="2">
    <source>
        <dbReference type="ARBA" id="ARBA00029447"/>
    </source>
</evidence>
<dbReference type="Gene3D" id="6.10.340.10">
    <property type="match status" value="1"/>
</dbReference>
<evidence type="ECO:0000313" key="10">
    <source>
        <dbReference type="Proteomes" id="UP000262712"/>
    </source>
</evidence>
<evidence type="ECO:0000313" key="8">
    <source>
        <dbReference type="EMBL" id="PHO17904.1"/>
    </source>
</evidence>
<protein>
    <submittedName>
        <fullName evidence="7">Cache sensor-containing MCP-domain signal transduction protein (Chemoreceptor zinc-binding domain)</fullName>
    </submittedName>
    <submittedName>
        <fullName evidence="8">Chemotaxis protein</fullName>
    </submittedName>
</protein>
<dbReference type="PROSITE" id="PS50111">
    <property type="entry name" value="CHEMOTAXIS_TRANSDUC_2"/>
    <property type="match status" value="1"/>
</dbReference>
<dbReference type="EMBL" id="NXFY01000011">
    <property type="protein sequence ID" value="PHO17904.1"/>
    <property type="molecule type" value="Genomic_DNA"/>
</dbReference>
<dbReference type="SMART" id="SM00283">
    <property type="entry name" value="MA"/>
    <property type="match status" value="1"/>
</dbReference>
<gene>
    <name evidence="7" type="ORF">AMOL_2753</name>
    <name evidence="8" type="ORF">CPU12_08185</name>
</gene>
<dbReference type="InterPro" id="IPR051310">
    <property type="entry name" value="MCP_chemotaxis"/>
</dbReference>
<evidence type="ECO:0000259" key="6">
    <source>
        <dbReference type="PROSITE" id="PS50885"/>
    </source>
</evidence>
<sequence length="845" mass="94354">MKNFTISKKITLLSLLFTIVIMGVGYFILNNYKNNLTEDVYVELEKDLQNLAINRIKNKFNVGISNAISIANDQSIKQALIDNNRELAIKSLANLSLNMKNNTPFKNIKVHIHTKDNHSFLRSWKLDKFGDDLSSFRKSVVSVNKNLKSINTFEVGKAGLSIRSVVPIINEQNNEHLGSLEFMQGINSVAKAFDKNKDAFLLLMDKSLLVSKVPDDKIFLNKYVISQKFINKDFLNDAKQIDLQKFLNDKIYITSKYVYTYTQIKDFEGNVVGIALIARLHEIVNMTINQVTYIIFVSLLILFISLLINVVLSLINMKKNIITPIKNLKEAIDNIRKGSNLDAKHIEVKNNDEIGDVVKSFNSYLDSIEEGIQKDREVIDEARVVMEKVNAGLFNDNIKKEASSKQVTLLIHVINDMIEKMGNNLSILSDTFIELSHAKYNVEVPTIKGVTGILASLLSGVKVTQSTISEVMALIDDANIKLSKSSSELSTASTKLSESSNLQAAQLEETAAAIEEITSTIFQSSENAQKMSVYTNDVIKSNEEGKKLANLTVNAMTKLNEEVISINEAIGVIDQIAFQTNILSLNAAVEAATAGEAGKGFAVVAQEVRNLASRSAQAAQEIKAIVENATLKAQEGKEVTDKMLNGYNHLDETINITIELIKEVADAAKEQQTAISQINDTVNNLDKATQENASLSTTISTMAQNTKFLVKNLSNAINNTSYNEESKKRISNPQMIFSLNKLKSDHIIFKNNSFAKCKLGNKFSVKHYHECDLGKWIKANDNETFAQTPQWQELKTLHKKVHEEVQKVVDLFAEGKSNEELLNQTQVVESNIIKVFEILDKIKEV</sequence>
<organism evidence="8 9">
    <name type="scientific">Malaciobacter molluscorum LMG 25693</name>
    <dbReference type="NCBI Taxonomy" id="870501"/>
    <lineage>
        <taxon>Bacteria</taxon>
        <taxon>Pseudomonadati</taxon>
        <taxon>Campylobacterota</taxon>
        <taxon>Epsilonproteobacteria</taxon>
        <taxon>Campylobacterales</taxon>
        <taxon>Arcobacteraceae</taxon>
        <taxon>Malaciobacter</taxon>
    </lineage>
</organism>
<dbReference type="InterPro" id="IPR029150">
    <property type="entry name" value="dCache_3"/>
</dbReference>
<dbReference type="InterPro" id="IPR003660">
    <property type="entry name" value="HAMP_dom"/>
</dbReference>
<dbReference type="Proteomes" id="UP000221222">
    <property type="component" value="Unassembled WGS sequence"/>
</dbReference>
<accession>A0A2G1DHI9</accession>
<keyword evidence="3" id="KW-0807">Transducer</keyword>
<feature type="domain" description="HAMP" evidence="6">
    <location>
        <begin position="319"/>
        <end position="373"/>
    </location>
</feature>
<keyword evidence="4" id="KW-1133">Transmembrane helix</keyword>
<reference evidence="7 10" key="2">
    <citation type="submission" date="2018-08" db="EMBL/GenBank/DDBJ databases">
        <title>Complete genome of the Arcobacter molluscorum type strain LMG 25693.</title>
        <authorList>
            <person name="Miller W.G."/>
            <person name="Yee E."/>
            <person name="Bono J.L."/>
        </authorList>
    </citation>
    <scope>NUCLEOTIDE SEQUENCE [LARGE SCALE GENOMIC DNA]</scope>
    <source>
        <strain evidence="7 10">CECT 7696</strain>
    </source>
</reference>
<dbReference type="PANTHER" id="PTHR43531">
    <property type="entry name" value="PROTEIN ICFG"/>
    <property type="match status" value="1"/>
</dbReference>
<feature type="domain" description="Methyl-accepting transducer" evidence="5">
    <location>
        <begin position="478"/>
        <end position="707"/>
    </location>
</feature>
<dbReference type="GO" id="GO:0006935">
    <property type="term" value="P:chemotaxis"/>
    <property type="evidence" value="ECO:0007669"/>
    <property type="project" value="UniProtKB-KW"/>
</dbReference>
<evidence type="ECO:0000313" key="9">
    <source>
        <dbReference type="Proteomes" id="UP000221222"/>
    </source>
</evidence>
<dbReference type="SMART" id="SM00304">
    <property type="entry name" value="HAMP"/>
    <property type="match status" value="1"/>
</dbReference>
<dbReference type="PANTHER" id="PTHR43531:SF11">
    <property type="entry name" value="METHYL-ACCEPTING CHEMOTAXIS PROTEIN 3"/>
    <property type="match status" value="1"/>
</dbReference>
<dbReference type="PRINTS" id="PR00260">
    <property type="entry name" value="CHEMTRNSDUCR"/>
</dbReference>
<evidence type="ECO:0000259" key="5">
    <source>
        <dbReference type="PROSITE" id="PS50111"/>
    </source>
</evidence>
<name>A0A2G1DHI9_9BACT</name>
<dbReference type="PROSITE" id="PS50885">
    <property type="entry name" value="HAMP"/>
    <property type="match status" value="1"/>
</dbReference>
<feature type="transmembrane region" description="Helical" evidence="4">
    <location>
        <begin position="293"/>
        <end position="315"/>
    </location>
</feature>
<dbReference type="Pfam" id="PF14827">
    <property type="entry name" value="dCache_3"/>
    <property type="match status" value="1"/>
</dbReference>
<proteinExistence type="inferred from homology"/>
<dbReference type="CDD" id="cd06225">
    <property type="entry name" value="HAMP"/>
    <property type="match status" value="1"/>
</dbReference>
<dbReference type="GO" id="GO:0016020">
    <property type="term" value="C:membrane"/>
    <property type="evidence" value="ECO:0007669"/>
    <property type="project" value="InterPro"/>
</dbReference>
<dbReference type="Gene3D" id="1.10.287.950">
    <property type="entry name" value="Methyl-accepting chemotaxis protein"/>
    <property type="match status" value="1"/>
</dbReference>
<dbReference type="Gene3D" id="1.20.120.30">
    <property type="entry name" value="Aspartate receptor, ligand-binding domain"/>
    <property type="match status" value="1"/>
</dbReference>